<evidence type="ECO:0008006" key="3">
    <source>
        <dbReference type="Google" id="ProtNLM"/>
    </source>
</evidence>
<gene>
    <name evidence="1" type="ORF">SAMN03003324_03893</name>
</gene>
<dbReference type="EMBL" id="FONS01000014">
    <property type="protein sequence ID" value="SFF44117.1"/>
    <property type="molecule type" value="Genomic_DNA"/>
</dbReference>
<dbReference type="InterPro" id="IPR036590">
    <property type="entry name" value="SRAP-like"/>
</dbReference>
<dbReference type="AlphaFoldDB" id="A0A1I2ISV9"/>
<evidence type="ECO:0000313" key="2">
    <source>
        <dbReference type="Proteomes" id="UP000183129"/>
    </source>
</evidence>
<dbReference type="SUPFAM" id="SSF143081">
    <property type="entry name" value="BB1717-like"/>
    <property type="match status" value="1"/>
</dbReference>
<sequence length="81" mass="9274">MDDTGYQPHYNSNGFNFPKMAIITSENKEIIELAEWGFLPDYIQDPKDAKAKKIRSGTLNAKSETILNFPLLKNMRKQIIA</sequence>
<dbReference type="Gene3D" id="3.90.1680.10">
    <property type="entry name" value="SOS response associated peptidase-like"/>
    <property type="match status" value="1"/>
</dbReference>
<dbReference type="Proteomes" id="UP000183129">
    <property type="component" value="Unassembled WGS sequence"/>
</dbReference>
<accession>A0A1I2ISV9</accession>
<name>A0A1I2ISV9_9SPHI</name>
<protein>
    <recommendedName>
        <fullName evidence="3">SOS response associated peptidase (SRAP)</fullName>
    </recommendedName>
</protein>
<reference evidence="1 2" key="1">
    <citation type="submission" date="2016-10" db="EMBL/GenBank/DDBJ databases">
        <authorList>
            <person name="de Groot N.N."/>
        </authorList>
    </citation>
    <scope>NUCLEOTIDE SEQUENCE [LARGE SCALE GENOMIC DNA]</scope>
    <source>
        <strain evidence="1 2">ATCC 51969</strain>
    </source>
</reference>
<organism evidence="1 2">
    <name type="scientific">Pedobacter antarcticus</name>
    <dbReference type="NCBI Taxonomy" id="34086"/>
    <lineage>
        <taxon>Bacteria</taxon>
        <taxon>Pseudomonadati</taxon>
        <taxon>Bacteroidota</taxon>
        <taxon>Sphingobacteriia</taxon>
        <taxon>Sphingobacteriales</taxon>
        <taxon>Sphingobacteriaceae</taxon>
        <taxon>Pedobacter</taxon>
    </lineage>
</organism>
<proteinExistence type="predicted"/>
<evidence type="ECO:0000313" key="1">
    <source>
        <dbReference type="EMBL" id="SFF44117.1"/>
    </source>
</evidence>